<evidence type="ECO:0000313" key="7">
    <source>
        <dbReference type="EMBL" id="TNN86001.1"/>
    </source>
</evidence>
<keyword evidence="8" id="KW-1185">Reference proteome</keyword>
<dbReference type="GO" id="GO:0008270">
    <property type="term" value="F:zinc ion binding"/>
    <property type="evidence" value="ECO:0007669"/>
    <property type="project" value="UniProtKB-KW"/>
</dbReference>
<evidence type="ECO:0000256" key="4">
    <source>
        <dbReference type="ARBA" id="ARBA00022771"/>
    </source>
</evidence>
<keyword evidence="2" id="KW-0479">Metal-binding</keyword>
<protein>
    <submittedName>
        <fullName evidence="7">Zinc finger protein 385C</fullName>
    </submittedName>
</protein>
<dbReference type="PANTHER" id="PTHR23067">
    <property type="entry name" value="DOUBLE-STRANDED RNA-BINDING ZINC FINGER PROTEIN"/>
    <property type="match status" value="1"/>
</dbReference>
<evidence type="ECO:0000256" key="3">
    <source>
        <dbReference type="ARBA" id="ARBA00022737"/>
    </source>
</evidence>
<name>A0A4Z2J7S3_9TELE</name>
<reference evidence="7 8" key="1">
    <citation type="submission" date="2019-03" db="EMBL/GenBank/DDBJ databases">
        <title>First draft genome of Liparis tanakae, snailfish: a comprehensive survey of snailfish specific genes.</title>
        <authorList>
            <person name="Kim W."/>
            <person name="Song I."/>
            <person name="Jeong J.-H."/>
            <person name="Kim D."/>
            <person name="Kim S."/>
            <person name="Ryu S."/>
            <person name="Song J.Y."/>
            <person name="Lee S.K."/>
        </authorList>
    </citation>
    <scope>NUCLEOTIDE SEQUENCE [LARGE SCALE GENOMIC DNA]</scope>
    <source>
        <tissue evidence="7">Muscle</tissue>
    </source>
</reference>
<organism evidence="7 8">
    <name type="scientific">Liparis tanakae</name>
    <name type="common">Tanaka's snailfish</name>
    <dbReference type="NCBI Taxonomy" id="230148"/>
    <lineage>
        <taxon>Eukaryota</taxon>
        <taxon>Metazoa</taxon>
        <taxon>Chordata</taxon>
        <taxon>Craniata</taxon>
        <taxon>Vertebrata</taxon>
        <taxon>Euteleostomi</taxon>
        <taxon>Actinopterygii</taxon>
        <taxon>Neopterygii</taxon>
        <taxon>Teleostei</taxon>
        <taxon>Neoteleostei</taxon>
        <taxon>Acanthomorphata</taxon>
        <taxon>Eupercaria</taxon>
        <taxon>Perciformes</taxon>
        <taxon>Cottioidei</taxon>
        <taxon>Cottales</taxon>
        <taxon>Liparidae</taxon>
        <taxon>Liparis</taxon>
    </lineage>
</organism>
<sequence length="144" mass="14922">MVGEGGGGGGGGGGGLPRERLAETVISVSKVIWERGRGRTFGFRPFASTASGTSAQGRPLLASLPMPGRPLQPLQPQLDLKHLLPFRLNGSSPLSLFPNFSTQCVPSEQPGCRLSISISTDETLITGFQASAANSSELAACARN</sequence>
<evidence type="ECO:0000256" key="5">
    <source>
        <dbReference type="ARBA" id="ARBA00022833"/>
    </source>
</evidence>
<comment type="caution">
    <text evidence="7">The sequence shown here is derived from an EMBL/GenBank/DDBJ whole genome shotgun (WGS) entry which is preliminary data.</text>
</comment>
<comment type="subcellular location">
    <subcellularLocation>
        <location evidence="1">Nucleus</location>
    </subcellularLocation>
</comment>
<evidence type="ECO:0000313" key="8">
    <source>
        <dbReference type="Proteomes" id="UP000314294"/>
    </source>
</evidence>
<accession>A0A4Z2J7S3</accession>
<evidence type="ECO:0000256" key="1">
    <source>
        <dbReference type="ARBA" id="ARBA00004123"/>
    </source>
</evidence>
<dbReference type="PANTHER" id="PTHR23067:SF6">
    <property type="entry name" value="ZINC FINGER PROTEIN 385C"/>
    <property type="match status" value="1"/>
</dbReference>
<keyword evidence="4" id="KW-0863">Zinc-finger</keyword>
<keyword evidence="3" id="KW-0677">Repeat</keyword>
<dbReference type="AlphaFoldDB" id="A0A4Z2J7S3"/>
<proteinExistence type="predicted"/>
<evidence type="ECO:0000256" key="2">
    <source>
        <dbReference type="ARBA" id="ARBA00022723"/>
    </source>
</evidence>
<dbReference type="GO" id="GO:0005634">
    <property type="term" value="C:nucleus"/>
    <property type="evidence" value="ECO:0007669"/>
    <property type="project" value="UniProtKB-SubCell"/>
</dbReference>
<evidence type="ECO:0000256" key="6">
    <source>
        <dbReference type="ARBA" id="ARBA00023242"/>
    </source>
</evidence>
<dbReference type="EMBL" id="SRLO01000018">
    <property type="protein sequence ID" value="TNN86001.1"/>
    <property type="molecule type" value="Genomic_DNA"/>
</dbReference>
<keyword evidence="5" id="KW-0862">Zinc</keyword>
<dbReference type="Proteomes" id="UP000314294">
    <property type="component" value="Unassembled WGS sequence"/>
</dbReference>
<gene>
    <name evidence="7" type="primary">ZNF385C_0</name>
    <name evidence="7" type="ORF">EYF80_003845</name>
</gene>
<keyword evidence="6" id="KW-0539">Nucleus</keyword>
<dbReference type="InterPro" id="IPR051845">
    <property type="entry name" value="Znf385"/>
</dbReference>